<evidence type="ECO:0000256" key="1">
    <source>
        <dbReference type="ARBA" id="ARBA00004496"/>
    </source>
</evidence>
<comment type="subcellular location">
    <subcellularLocation>
        <location evidence="1">Cytoplasm</location>
    </subcellularLocation>
</comment>
<sequence length="538" mass="61737">MSLKQEIETWVEALNHYDSQDYEQALTVFEANADTSKIYFNIGMIYATLGEHERAVEAYQQATKLDQFLAVAYFQQGVSNFLLSDFQEALANFNEALLYLRGNTLIDYEQLGLKFRLYSCEVLFNRGLCYIYDGMMDEGMQDLEYASKEVQVKDHNVINEAIAEKAENYTVFSIPVGIVYRPNEAKVRNVKAKDYLGKARLVAAADRSDAFTGFTGSEVKKMQEGELAPRDDRASSDISWAATNLVKPDLLKNRQSVHILPPNLQKDSPKAAAFPPTPPPEKDANKAQRSSTTTSRANSVRRPPDLRERRRDDSRDMERDRDDDYSPPARRPSVREQPPRRTHPSSSRRNVSRSGTVTSRHRQERIEEYSDEGEQYDDDVYDLYQEPPRHRNTVKRGLSRRGTTRTNRYDDDEYASDAYEGSSLDEDEFEMLDARSMRSGGSRRIPEPKKIKVKCHGGDDTRMIMVDTNVDYNEFVRRLQDKFGYTKKVKCKVKDEDGDGMIGLADQEDLDMVISTAKKNAKRERLDIGKMEVWVMEV</sequence>
<feature type="compositionally biased region" description="Basic and acidic residues" evidence="8">
    <location>
        <begin position="302"/>
        <end position="324"/>
    </location>
</feature>
<evidence type="ECO:0000313" key="11">
    <source>
        <dbReference type="Proteomes" id="UP000267821"/>
    </source>
</evidence>
<dbReference type="EMBL" id="ML121568">
    <property type="protein sequence ID" value="RPB20733.1"/>
    <property type="molecule type" value="Genomic_DNA"/>
</dbReference>
<protein>
    <submittedName>
        <fullName evidence="10">TPR-like protein</fullName>
    </submittedName>
</protein>
<evidence type="ECO:0000256" key="3">
    <source>
        <dbReference type="ARBA" id="ARBA00022443"/>
    </source>
</evidence>
<name>A0A3N4LCY0_9PEZI</name>
<comment type="similarity">
    <text evidence="2">Belongs to the NCF2/NOXA1 family.</text>
</comment>
<feature type="compositionally biased region" description="Acidic residues" evidence="8">
    <location>
        <begin position="369"/>
        <end position="381"/>
    </location>
</feature>
<dbReference type="Gene3D" id="1.25.40.10">
    <property type="entry name" value="Tetratricopeptide repeat domain"/>
    <property type="match status" value="1"/>
</dbReference>
<reference evidence="10 11" key="1">
    <citation type="journal article" date="2018" name="Nat. Ecol. Evol.">
        <title>Pezizomycetes genomes reveal the molecular basis of ectomycorrhizal truffle lifestyle.</title>
        <authorList>
            <person name="Murat C."/>
            <person name="Payen T."/>
            <person name="Noel B."/>
            <person name="Kuo A."/>
            <person name="Morin E."/>
            <person name="Chen J."/>
            <person name="Kohler A."/>
            <person name="Krizsan K."/>
            <person name="Balestrini R."/>
            <person name="Da Silva C."/>
            <person name="Montanini B."/>
            <person name="Hainaut M."/>
            <person name="Levati E."/>
            <person name="Barry K.W."/>
            <person name="Belfiori B."/>
            <person name="Cichocki N."/>
            <person name="Clum A."/>
            <person name="Dockter R.B."/>
            <person name="Fauchery L."/>
            <person name="Guy J."/>
            <person name="Iotti M."/>
            <person name="Le Tacon F."/>
            <person name="Lindquist E.A."/>
            <person name="Lipzen A."/>
            <person name="Malagnac F."/>
            <person name="Mello A."/>
            <person name="Molinier V."/>
            <person name="Miyauchi S."/>
            <person name="Poulain J."/>
            <person name="Riccioni C."/>
            <person name="Rubini A."/>
            <person name="Sitrit Y."/>
            <person name="Splivallo R."/>
            <person name="Traeger S."/>
            <person name="Wang M."/>
            <person name="Zifcakova L."/>
            <person name="Wipf D."/>
            <person name="Zambonelli A."/>
            <person name="Paolocci F."/>
            <person name="Nowrousian M."/>
            <person name="Ottonello S."/>
            <person name="Baldrian P."/>
            <person name="Spatafora J.W."/>
            <person name="Henrissat B."/>
            <person name="Nagy L.G."/>
            <person name="Aury J.M."/>
            <person name="Wincker P."/>
            <person name="Grigoriev I.V."/>
            <person name="Bonfante P."/>
            <person name="Martin F.M."/>
        </authorList>
    </citation>
    <scope>NUCLEOTIDE SEQUENCE [LARGE SCALE GENOMIC DNA]</scope>
    <source>
        <strain evidence="10 11">ATCC MYA-4762</strain>
    </source>
</reference>
<evidence type="ECO:0000256" key="8">
    <source>
        <dbReference type="SAM" id="MobiDB-lite"/>
    </source>
</evidence>
<dbReference type="Gene3D" id="3.10.20.90">
    <property type="entry name" value="Phosphatidylinositol 3-kinase Catalytic Subunit, Chain A, domain 1"/>
    <property type="match status" value="1"/>
</dbReference>
<dbReference type="SMART" id="SM00666">
    <property type="entry name" value="PB1"/>
    <property type="match status" value="1"/>
</dbReference>
<evidence type="ECO:0000259" key="9">
    <source>
        <dbReference type="PROSITE" id="PS51745"/>
    </source>
</evidence>
<evidence type="ECO:0000256" key="2">
    <source>
        <dbReference type="ARBA" id="ARBA00008051"/>
    </source>
</evidence>
<feature type="repeat" description="TPR" evidence="7">
    <location>
        <begin position="36"/>
        <end position="69"/>
    </location>
</feature>
<accession>A0A3N4LCY0</accession>
<dbReference type="Pfam" id="PF13181">
    <property type="entry name" value="TPR_8"/>
    <property type="match status" value="1"/>
</dbReference>
<evidence type="ECO:0000256" key="7">
    <source>
        <dbReference type="PROSITE-ProRule" id="PRU00339"/>
    </source>
</evidence>
<proteinExistence type="inferred from homology"/>
<dbReference type="AlphaFoldDB" id="A0A3N4LCY0"/>
<keyword evidence="11" id="KW-1185">Reference proteome</keyword>
<dbReference type="SMART" id="SM00028">
    <property type="entry name" value="TPR"/>
    <property type="match status" value="3"/>
</dbReference>
<dbReference type="InterPro" id="IPR053793">
    <property type="entry name" value="PB1-like"/>
</dbReference>
<dbReference type="InterPro" id="IPR011990">
    <property type="entry name" value="TPR-like_helical_dom_sf"/>
</dbReference>
<dbReference type="Proteomes" id="UP000267821">
    <property type="component" value="Unassembled WGS sequence"/>
</dbReference>
<dbReference type="SUPFAM" id="SSF54277">
    <property type="entry name" value="CAD &amp; PB1 domains"/>
    <property type="match status" value="1"/>
</dbReference>
<dbReference type="PROSITE" id="PS51745">
    <property type="entry name" value="PB1"/>
    <property type="match status" value="1"/>
</dbReference>
<dbReference type="InParanoid" id="A0A3N4LCY0"/>
<dbReference type="OrthoDB" id="9450131at2759"/>
<organism evidence="10 11">
    <name type="scientific">Terfezia boudieri ATCC MYA-4762</name>
    <dbReference type="NCBI Taxonomy" id="1051890"/>
    <lineage>
        <taxon>Eukaryota</taxon>
        <taxon>Fungi</taxon>
        <taxon>Dikarya</taxon>
        <taxon>Ascomycota</taxon>
        <taxon>Pezizomycotina</taxon>
        <taxon>Pezizomycetes</taxon>
        <taxon>Pezizales</taxon>
        <taxon>Pezizaceae</taxon>
        <taxon>Terfezia</taxon>
    </lineage>
</organism>
<dbReference type="PROSITE" id="PS50293">
    <property type="entry name" value="TPR_REGION"/>
    <property type="match status" value="1"/>
</dbReference>
<evidence type="ECO:0000256" key="6">
    <source>
        <dbReference type="ARBA" id="ARBA00022803"/>
    </source>
</evidence>
<evidence type="ECO:0000313" key="10">
    <source>
        <dbReference type="EMBL" id="RPB20733.1"/>
    </source>
</evidence>
<dbReference type="GO" id="GO:0005737">
    <property type="term" value="C:cytoplasm"/>
    <property type="evidence" value="ECO:0007669"/>
    <property type="project" value="UniProtKB-SubCell"/>
</dbReference>
<evidence type="ECO:0000256" key="4">
    <source>
        <dbReference type="ARBA" id="ARBA00022490"/>
    </source>
</evidence>
<feature type="domain" description="PB1" evidence="9">
    <location>
        <begin position="450"/>
        <end position="538"/>
    </location>
</feature>
<dbReference type="FunFam" id="1.25.40.10:FF:000017">
    <property type="entry name" value="NADPH oxidase regulator NoxR"/>
    <property type="match status" value="1"/>
</dbReference>
<feature type="compositionally biased region" description="Polar residues" evidence="8">
    <location>
        <begin position="287"/>
        <end position="298"/>
    </location>
</feature>
<dbReference type="STRING" id="1051890.A0A3N4LCY0"/>
<keyword evidence="6 7" id="KW-0802">TPR repeat</keyword>
<dbReference type="PANTHER" id="PTHR15175">
    <property type="entry name" value="NEUTROPHIL CYTOSOLIC FACTOR 2, NEUTROPHIL NADPH OXIDASE FACTOR 2"/>
    <property type="match status" value="1"/>
</dbReference>
<gene>
    <name evidence="10" type="ORF">L211DRAFT_892697</name>
</gene>
<dbReference type="InterPro" id="IPR051864">
    <property type="entry name" value="NCF2_NOXA1"/>
</dbReference>
<dbReference type="Pfam" id="PF00564">
    <property type="entry name" value="PB1"/>
    <property type="match status" value="1"/>
</dbReference>
<dbReference type="InterPro" id="IPR000270">
    <property type="entry name" value="PB1_dom"/>
</dbReference>
<dbReference type="PANTHER" id="PTHR15175:SF0">
    <property type="entry name" value="SH3 DOMAIN-CONTAINING PROTEIN C23A1.17"/>
    <property type="match status" value="1"/>
</dbReference>
<dbReference type="InterPro" id="IPR019734">
    <property type="entry name" value="TPR_rpt"/>
</dbReference>
<dbReference type="PROSITE" id="PS50005">
    <property type="entry name" value="TPR"/>
    <property type="match status" value="1"/>
</dbReference>
<feature type="region of interest" description="Disordered" evidence="8">
    <location>
        <begin position="260"/>
        <end position="409"/>
    </location>
</feature>
<keyword evidence="4" id="KW-0963">Cytoplasm</keyword>
<feature type="compositionally biased region" description="Basic residues" evidence="8">
    <location>
        <begin position="390"/>
        <end position="403"/>
    </location>
</feature>
<evidence type="ECO:0000256" key="5">
    <source>
        <dbReference type="ARBA" id="ARBA00022737"/>
    </source>
</evidence>
<keyword evidence="3" id="KW-0728">SH3 domain</keyword>
<dbReference type="SUPFAM" id="SSF48452">
    <property type="entry name" value="TPR-like"/>
    <property type="match status" value="1"/>
</dbReference>
<keyword evidence="5" id="KW-0677">Repeat</keyword>